<sequence>NVLNGTWEKVASLKHGGRFSREAVEAVGWRGKLCVVNVKGNVVKEGVVYDVEKDTWQEMAEGMLIGWNGPTAQVMEQTTDAEKAMDASQFLDYKRKNKDCRRLIPCFDESVQATAAGILPGERTFAVLTKLDLMDKGTNAVD</sequence>
<feature type="non-terminal residue" evidence="1">
    <location>
        <position position="142"/>
    </location>
</feature>
<dbReference type="OrthoDB" id="1899182at2759"/>
<proteinExistence type="predicted"/>
<comment type="caution">
    <text evidence="1">The sequence shown here is derived from an EMBL/GenBank/DDBJ whole genome shotgun (WGS) entry which is preliminary data.</text>
</comment>
<name>A0A835HZY0_9MAGN</name>
<protein>
    <recommendedName>
        <fullName evidence="3">F-box/kelch-repeat protein</fullName>
    </recommendedName>
</protein>
<evidence type="ECO:0000313" key="1">
    <source>
        <dbReference type="EMBL" id="KAF9606463.1"/>
    </source>
</evidence>
<evidence type="ECO:0008006" key="3">
    <source>
        <dbReference type="Google" id="ProtNLM"/>
    </source>
</evidence>
<reference evidence="1 2" key="1">
    <citation type="submission" date="2020-10" db="EMBL/GenBank/DDBJ databases">
        <title>The Coptis chinensis genome and diversification of protoberbering-type alkaloids.</title>
        <authorList>
            <person name="Wang B."/>
            <person name="Shu S."/>
            <person name="Song C."/>
            <person name="Liu Y."/>
        </authorList>
    </citation>
    <scope>NUCLEOTIDE SEQUENCE [LARGE SCALE GENOMIC DNA]</scope>
    <source>
        <strain evidence="1">HL-2020</strain>
        <tissue evidence="1">Leaf</tissue>
    </source>
</reference>
<evidence type="ECO:0000313" key="2">
    <source>
        <dbReference type="Proteomes" id="UP000631114"/>
    </source>
</evidence>
<keyword evidence="2" id="KW-1185">Reference proteome</keyword>
<dbReference type="PANTHER" id="PTHR47590">
    <property type="entry name" value="F-BOX/KELCH-REPEAT PROTEIN SKIP25"/>
    <property type="match status" value="1"/>
</dbReference>
<gene>
    <name evidence="1" type="ORF">IFM89_025293</name>
</gene>
<dbReference type="EMBL" id="JADFTS010000005">
    <property type="protein sequence ID" value="KAF9606463.1"/>
    <property type="molecule type" value="Genomic_DNA"/>
</dbReference>
<organism evidence="1 2">
    <name type="scientific">Coptis chinensis</name>
    <dbReference type="NCBI Taxonomy" id="261450"/>
    <lineage>
        <taxon>Eukaryota</taxon>
        <taxon>Viridiplantae</taxon>
        <taxon>Streptophyta</taxon>
        <taxon>Embryophyta</taxon>
        <taxon>Tracheophyta</taxon>
        <taxon>Spermatophyta</taxon>
        <taxon>Magnoliopsida</taxon>
        <taxon>Ranunculales</taxon>
        <taxon>Ranunculaceae</taxon>
        <taxon>Coptidoideae</taxon>
        <taxon>Coptis</taxon>
    </lineage>
</organism>
<dbReference type="PANTHER" id="PTHR47590:SF7">
    <property type="entry name" value="OS06G0711700 PROTEIN"/>
    <property type="match status" value="1"/>
</dbReference>
<feature type="non-terminal residue" evidence="1">
    <location>
        <position position="1"/>
    </location>
</feature>
<accession>A0A835HZY0</accession>
<dbReference type="AlphaFoldDB" id="A0A835HZY0"/>
<dbReference type="Proteomes" id="UP000631114">
    <property type="component" value="Unassembled WGS sequence"/>
</dbReference>